<evidence type="ECO:0000313" key="13">
    <source>
        <dbReference type="RefSeq" id="XP_010275638.1"/>
    </source>
</evidence>
<evidence type="ECO:0000313" key="14">
    <source>
        <dbReference type="RefSeq" id="XP_010275639.1"/>
    </source>
</evidence>
<feature type="region of interest" description="Disordered" evidence="7">
    <location>
        <begin position="1"/>
        <end position="34"/>
    </location>
</feature>
<dbReference type="InterPro" id="IPR027417">
    <property type="entry name" value="P-loop_NTPase"/>
</dbReference>
<organism evidence="11 13">
    <name type="scientific">Nelumbo nucifera</name>
    <name type="common">Sacred lotus</name>
    <dbReference type="NCBI Taxonomy" id="4432"/>
    <lineage>
        <taxon>Eukaryota</taxon>
        <taxon>Viridiplantae</taxon>
        <taxon>Streptophyta</taxon>
        <taxon>Embryophyta</taxon>
        <taxon>Tracheophyta</taxon>
        <taxon>Spermatophyta</taxon>
        <taxon>Magnoliopsida</taxon>
        <taxon>Proteales</taxon>
        <taxon>Nelumbonaceae</taxon>
        <taxon>Nelumbo</taxon>
    </lineage>
</organism>
<dbReference type="InterPro" id="IPR047088">
    <property type="entry name" value="ORC5_C"/>
</dbReference>
<dbReference type="Pfam" id="PF21639">
    <property type="entry name" value="ORC5_lid"/>
    <property type="match status" value="1"/>
</dbReference>
<evidence type="ECO:0000259" key="9">
    <source>
        <dbReference type="Pfam" id="PF14630"/>
    </source>
</evidence>
<dbReference type="PANTHER" id="PTHR12705:SF0">
    <property type="entry name" value="ORIGIN RECOGNITION COMPLEX SUBUNIT 5"/>
    <property type="match status" value="1"/>
</dbReference>
<evidence type="ECO:0000256" key="7">
    <source>
        <dbReference type="SAM" id="MobiDB-lite"/>
    </source>
</evidence>
<dbReference type="STRING" id="4432.A0A1U8B486"/>
<dbReference type="Gene3D" id="3.40.50.300">
    <property type="entry name" value="P-loop containing nucleotide triphosphate hydrolases"/>
    <property type="match status" value="1"/>
</dbReference>
<comment type="subcellular location">
    <subcellularLocation>
        <location evidence="1">Nucleus</location>
    </subcellularLocation>
</comment>
<evidence type="ECO:0000256" key="3">
    <source>
        <dbReference type="ARBA" id="ARBA00022705"/>
    </source>
</evidence>
<dbReference type="OMA" id="QLRRWHG"/>
<dbReference type="KEGG" id="nnu:104610626"/>
<dbReference type="InterPro" id="IPR048866">
    <property type="entry name" value="ORC5_lid"/>
</dbReference>
<dbReference type="SUPFAM" id="SSF52540">
    <property type="entry name" value="P-loop containing nucleoside triphosphate hydrolases"/>
    <property type="match status" value="1"/>
</dbReference>
<feature type="domain" description="Orc1-like AAA ATPase" evidence="8">
    <location>
        <begin position="60"/>
        <end position="222"/>
    </location>
</feature>
<dbReference type="InterPro" id="IPR041664">
    <property type="entry name" value="AAA_16"/>
</dbReference>
<dbReference type="GO" id="GO:0005664">
    <property type="term" value="C:nuclear origin of replication recognition complex"/>
    <property type="evidence" value="ECO:0000318"/>
    <property type="project" value="GO_Central"/>
</dbReference>
<evidence type="ECO:0000313" key="12">
    <source>
        <dbReference type="RefSeq" id="XP_010275636.1"/>
    </source>
</evidence>
<proteinExistence type="inferred from homology"/>
<accession>A0A1U8B486</accession>
<dbReference type="AlphaFoldDB" id="A0A1U8B486"/>
<keyword evidence="5" id="KW-0067">ATP-binding</keyword>
<dbReference type="RefSeq" id="XP_010275639.1">
    <property type="nucleotide sequence ID" value="XM_010277337.2"/>
</dbReference>
<dbReference type="Proteomes" id="UP000189703">
    <property type="component" value="Unplaced"/>
</dbReference>
<evidence type="ECO:0000256" key="2">
    <source>
        <dbReference type="ARBA" id="ARBA00006269"/>
    </source>
</evidence>
<dbReference type="eggNOG" id="KOG2543">
    <property type="taxonomic scope" value="Eukaryota"/>
</dbReference>
<evidence type="ECO:0000256" key="5">
    <source>
        <dbReference type="ARBA" id="ARBA00022840"/>
    </source>
</evidence>
<gene>
    <name evidence="12 13 14" type="primary">LOC104610626</name>
</gene>
<name>A0A1U8B486_NELNU</name>
<keyword evidence="6" id="KW-0539">Nucleus</keyword>
<evidence type="ECO:0000259" key="8">
    <source>
        <dbReference type="Pfam" id="PF13191"/>
    </source>
</evidence>
<evidence type="ECO:0000256" key="4">
    <source>
        <dbReference type="ARBA" id="ARBA00022741"/>
    </source>
</evidence>
<feature type="domain" description="ORC5 lid" evidence="10">
    <location>
        <begin position="275"/>
        <end position="327"/>
    </location>
</feature>
<keyword evidence="4" id="KW-0547">Nucleotide-binding</keyword>
<sequence>MGKEGTPQITKRTTRSSSSTADSSNAIATKTVNAPRPPSIISDLTFGEEPMSLDALLSSFPGRRLQVLELLQLIGPLNSPMFPLFIYGGASTGKSSVVLQVFKHLNRPFVYSSCRTCYSPRILFESMLNQLLLHRRNAGNGYSSMKRCERPADFVNFLREALTDVVNNLKEPIKKASSKELLKPGHGRMIYLIFDHLELIQEWDKSSGIILLLFNLFDILKMSEVGLIFISNVSPDAYYSNTGHVEPIPVYFPDYTEDNLCQIFMRNQANPKLFSSFLDVVLRPFCRMTRRVDELSAAFPLLFKKYCEPLSDLGLAPTEDMKRKLFSHLQPHIAPSLNEIFRVQYESRVDVKAKEKVRRKGNIRKLGIEDALDEIDFHMSISAKYLLISAFLASRNPATLDAALFDSMGGSDNRKRKRKASQTSMEKKENTENELLMRGPGTFPLERLLAIFQCLTSVGEGSLEEGQREDGGVMAEDGDVGLMSDVLLQLSTLCNANFIMKGGTCPLEGSTRYRSTVSEEMALKVARSLRFPLSKYLYRR</sequence>
<comment type="similarity">
    <text evidence="2">Belongs to the ORC5 family.</text>
</comment>
<dbReference type="GeneID" id="104610626"/>
<evidence type="ECO:0000256" key="6">
    <source>
        <dbReference type="ARBA" id="ARBA00023242"/>
    </source>
</evidence>
<dbReference type="OrthoDB" id="365981at2759"/>
<dbReference type="InterPro" id="IPR020796">
    <property type="entry name" value="ORC5"/>
</dbReference>
<keyword evidence="11" id="KW-1185">Reference proteome</keyword>
<dbReference type="GO" id="GO:0006270">
    <property type="term" value="P:DNA replication initiation"/>
    <property type="evidence" value="ECO:0000318"/>
    <property type="project" value="GO_Central"/>
</dbReference>
<keyword evidence="3" id="KW-0235">DNA replication</keyword>
<dbReference type="PANTHER" id="PTHR12705">
    <property type="entry name" value="ORIGIN RECOGNITION COMPLEX SUBUNIT 5"/>
    <property type="match status" value="1"/>
</dbReference>
<feature type="region of interest" description="Disordered" evidence="7">
    <location>
        <begin position="410"/>
        <end position="437"/>
    </location>
</feature>
<evidence type="ECO:0000259" key="10">
    <source>
        <dbReference type="Pfam" id="PF21639"/>
    </source>
</evidence>
<dbReference type="Pfam" id="PF14630">
    <property type="entry name" value="ORC5_C"/>
    <property type="match status" value="1"/>
</dbReference>
<evidence type="ECO:0000313" key="11">
    <source>
        <dbReference type="Proteomes" id="UP000189703"/>
    </source>
</evidence>
<dbReference type="Pfam" id="PF13191">
    <property type="entry name" value="AAA_16"/>
    <property type="match status" value="1"/>
</dbReference>
<dbReference type="FunFam" id="3.40.50.300:FF:002310">
    <property type="entry name" value="Origin of replication complex subunit 5"/>
    <property type="match status" value="1"/>
</dbReference>
<dbReference type="RefSeq" id="XP_010275636.1">
    <property type="nucleotide sequence ID" value="XM_010277334.2"/>
</dbReference>
<reference evidence="12 13" key="1">
    <citation type="submission" date="2025-04" db="UniProtKB">
        <authorList>
            <consortium name="RefSeq"/>
        </authorList>
    </citation>
    <scope>IDENTIFICATION</scope>
</reference>
<dbReference type="RefSeq" id="XP_010275638.1">
    <property type="nucleotide sequence ID" value="XM_010277336.2"/>
</dbReference>
<feature type="domain" description="Origin recognition complex subunit 5 C-terminal" evidence="9">
    <location>
        <begin position="379"/>
        <end position="537"/>
    </location>
</feature>
<evidence type="ECO:0000256" key="1">
    <source>
        <dbReference type="ARBA" id="ARBA00004123"/>
    </source>
</evidence>
<feature type="compositionally biased region" description="Low complexity" evidence="7">
    <location>
        <begin position="15"/>
        <end position="29"/>
    </location>
</feature>
<dbReference type="GO" id="GO:0003688">
    <property type="term" value="F:DNA replication origin binding"/>
    <property type="evidence" value="ECO:0000318"/>
    <property type="project" value="GO_Central"/>
</dbReference>
<protein>
    <submittedName>
        <fullName evidence="12 13">Origin of replication complex subunit 5</fullName>
    </submittedName>
</protein>